<dbReference type="Gene3D" id="3.30.428.10">
    <property type="entry name" value="HIT-like"/>
    <property type="match status" value="1"/>
</dbReference>
<organism evidence="2 3">
    <name type="scientific">Streptosporangium jomthongense</name>
    <dbReference type="NCBI Taxonomy" id="1193683"/>
    <lineage>
        <taxon>Bacteria</taxon>
        <taxon>Bacillati</taxon>
        <taxon>Actinomycetota</taxon>
        <taxon>Actinomycetes</taxon>
        <taxon>Streptosporangiales</taxon>
        <taxon>Streptosporangiaceae</taxon>
        <taxon>Streptosporangium</taxon>
    </lineage>
</organism>
<dbReference type="EMBL" id="JBHSBC010000021">
    <property type="protein sequence ID" value="MFC3982844.1"/>
    <property type="molecule type" value="Genomic_DNA"/>
</dbReference>
<sequence>MTGERECPYCHLQEGGQDPIGGWVHSDEHWLVGQGPAETTMPGALKITSRRHFIDFAEMMPDESASFGALLTRLDTALRATTDAERVHLVSTRDRVQHFHAWLYPRPASHALRGTAFLNAPQHSDPADAAETARAVRDHLDHTITAPPHRPPDPTANTDNRYRPV</sequence>
<evidence type="ECO:0000313" key="2">
    <source>
        <dbReference type="EMBL" id="MFC3982844.1"/>
    </source>
</evidence>
<dbReference type="RefSeq" id="WP_386191474.1">
    <property type="nucleotide sequence ID" value="NZ_JBHSBC010000021.1"/>
</dbReference>
<dbReference type="Proteomes" id="UP001595698">
    <property type="component" value="Unassembled WGS sequence"/>
</dbReference>
<accession>A0ABV8F2F3</accession>
<feature type="region of interest" description="Disordered" evidence="1">
    <location>
        <begin position="142"/>
        <end position="165"/>
    </location>
</feature>
<dbReference type="SUPFAM" id="SSF54197">
    <property type="entry name" value="HIT-like"/>
    <property type="match status" value="1"/>
</dbReference>
<proteinExistence type="predicted"/>
<dbReference type="InterPro" id="IPR036265">
    <property type="entry name" value="HIT-like_sf"/>
</dbReference>
<gene>
    <name evidence="2" type="ORF">ACFOYY_22110</name>
</gene>
<dbReference type="GO" id="GO:0008168">
    <property type="term" value="F:methyltransferase activity"/>
    <property type="evidence" value="ECO:0007669"/>
    <property type="project" value="UniProtKB-KW"/>
</dbReference>
<evidence type="ECO:0000313" key="3">
    <source>
        <dbReference type="Proteomes" id="UP001595698"/>
    </source>
</evidence>
<name>A0ABV8F2F3_9ACTN</name>
<comment type="caution">
    <text evidence="2">The sequence shown here is derived from an EMBL/GenBank/DDBJ whole genome shotgun (WGS) entry which is preliminary data.</text>
</comment>
<keyword evidence="2" id="KW-0808">Transferase</keyword>
<evidence type="ECO:0000256" key="1">
    <source>
        <dbReference type="SAM" id="MobiDB-lite"/>
    </source>
</evidence>
<keyword evidence="2" id="KW-0489">Methyltransferase</keyword>
<reference evidence="3" key="1">
    <citation type="journal article" date="2019" name="Int. J. Syst. Evol. Microbiol.">
        <title>The Global Catalogue of Microorganisms (GCM) 10K type strain sequencing project: providing services to taxonomists for standard genome sequencing and annotation.</title>
        <authorList>
            <consortium name="The Broad Institute Genomics Platform"/>
            <consortium name="The Broad Institute Genome Sequencing Center for Infectious Disease"/>
            <person name="Wu L."/>
            <person name="Ma J."/>
        </authorList>
    </citation>
    <scope>NUCLEOTIDE SEQUENCE [LARGE SCALE GENOMIC DNA]</scope>
    <source>
        <strain evidence="3">TBRC 7912</strain>
    </source>
</reference>
<protein>
    <submittedName>
        <fullName evidence="2">HIT family protein</fullName>
        <ecNumber evidence="2">2.1.1.-</ecNumber>
    </submittedName>
</protein>
<dbReference type="GO" id="GO:0032259">
    <property type="term" value="P:methylation"/>
    <property type="evidence" value="ECO:0007669"/>
    <property type="project" value="UniProtKB-KW"/>
</dbReference>
<keyword evidence="3" id="KW-1185">Reference proteome</keyword>
<dbReference type="EC" id="2.1.1.-" evidence="2"/>